<protein>
    <submittedName>
        <fullName evidence="2">Secreted protein</fullName>
    </submittedName>
</protein>
<sequence>MEDGPELDFWTTVRQRRQGDAMENEAPQHLHEEATQGGSQGGSNCGKRDSSCGKHGRGRGRGERDNDCGARGSRWDVGGERGSSRNNSGISRGEHGSGWDVGGERGCCRGERGSDHGDHGSGWDVGGKRGSGRGEHSSRQDAVASAAAAGTSVVSAAIAVANAAAAGMSAASATAAAVSAAAIGALAASTHVAAVVSGTSTSARHDGHGPCHALCALNVKRLQKQGCAAILAAPWMDRTEATAPLPSLPSTHC</sequence>
<keyword evidence="3" id="KW-1185">Reference proteome</keyword>
<dbReference type="Proteomes" id="UP000275267">
    <property type="component" value="Unassembled WGS sequence"/>
</dbReference>
<comment type="caution">
    <text evidence="2">The sequence shown here is derived from an EMBL/GenBank/DDBJ whole genome shotgun (WGS) entry which is preliminary data.</text>
</comment>
<proteinExistence type="predicted"/>
<feature type="compositionally biased region" description="Basic and acidic residues" evidence="1">
    <location>
        <begin position="92"/>
        <end position="121"/>
    </location>
</feature>
<dbReference type="EMBL" id="PQIB02000007">
    <property type="protein sequence ID" value="RLN09229.1"/>
    <property type="molecule type" value="Genomic_DNA"/>
</dbReference>
<evidence type="ECO:0000313" key="3">
    <source>
        <dbReference type="Proteomes" id="UP000275267"/>
    </source>
</evidence>
<evidence type="ECO:0000256" key="1">
    <source>
        <dbReference type="SAM" id="MobiDB-lite"/>
    </source>
</evidence>
<accession>A0A3L6RTX9</accession>
<feature type="compositionally biased region" description="Basic and acidic residues" evidence="1">
    <location>
        <begin position="60"/>
        <end position="83"/>
    </location>
</feature>
<feature type="region of interest" description="Disordered" evidence="1">
    <location>
        <begin position="1"/>
        <end position="143"/>
    </location>
</feature>
<name>A0A3L6RTX9_PANMI</name>
<organism evidence="2 3">
    <name type="scientific">Panicum miliaceum</name>
    <name type="common">Proso millet</name>
    <name type="synonym">Broomcorn millet</name>
    <dbReference type="NCBI Taxonomy" id="4540"/>
    <lineage>
        <taxon>Eukaryota</taxon>
        <taxon>Viridiplantae</taxon>
        <taxon>Streptophyta</taxon>
        <taxon>Embryophyta</taxon>
        <taxon>Tracheophyta</taxon>
        <taxon>Spermatophyta</taxon>
        <taxon>Magnoliopsida</taxon>
        <taxon>Liliopsida</taxon>
        <taxon>Poales</taxon>
        <taxon>Poaceae</taxon>
        <taxon>PACMAD clade</taxon>
        <taxon>Panicoideae</taxon>
        <taxon>Panicodae</taxon>
        <taxon>Paniceae</taxon>
        <taxon>Panicinae</taxon>
        <taxon>Panicum</taxon>
        <taxon>Panicum sect. Panicum</taxon>
    </lineage>
</organism>
<gene>
    <name evidence="2" type="ORF">C2845_PM11G15790</name>
</gene>
<evidence type="ECO:0000313" key="2">
    <source>
        <dbReference type="EMBL" id="RLN09229.1"/>
    </source>
</evidence>
<reference evidence="3" key="1">
    <citation type="journal article" date="2019" name="Nat. Commun.">
        <title>The genome of broomcorn millet.</title>
        <authorList>
            <person name="Zou C."/>
            <person name="Miki D."/>
            <person name="Li D."/>
            <person name="Tang Q."/>
            <person name="Xiao L."/>
            <person name="Rajput S."/>
            <person name="Deng P."/>
            <person name="Jia W."/>
            <person name="Huang R."/>
            <person name="Zhang M."/>
            <person name="Sun Y."/>
            <person name="Hu J."/>
            <person name="Fu X."/>
            <person name="Schnable P.S."/>
            <person name="Li F."/>
            <person name="Zhang H."/>
            <person name="Feng B."/>
            <person name="Zhu X."/>
            <person name="Liu R."/>
            <person name="Schnable J.C."/>
            <person name="Zhu J.-K."/>
            <person name="Zhang H."/>
        </authorList>
    </citation>
    <scope>NUCLEOTIDE SEQUENCE [LARGE SCALE GENOMIC DNA]</scope>
</reference>
<dbReference type="AlphaFoldDB" id="A0A3L6RTX9"/>